<comment type="caution">
    <text evidence="3">The sequence shown here is derived from an EMBL/GenBank/DDBJ whole genome shotgun (WGS) entry which is preliminary data.</text>
</comment>
<feature type="transmembrane region" description="Helical" evidence="2">
    <location>
        <begin position="12"/>
        <end position="30"/>
    </location>
</feature>
<keyword evidence="2" id="KW-0812">Transmembrane</keyword>
<dbReference type="InParanoid" id="A0A2J7QGY6"/>
<dbReference type="Proteomes" id="UP000235965">
    <property type="component" value="Unassembled WGS sequence"/>
</dbReference>
<feature type="compositionally biased region" description="Basic and acidic residues" evidence="1">
    <location>
        <begin position="195"/>
        <end position="224"/>
    </location>
</feature>
<dbReference type="EMBL" id="NEVH01014359">
    <property type="protein sequence ID" value="PNF27848.1"/>
    <property type="molecule type" value="Genomic_DNA"/>
</dbReference>
<feature type="compositionally biased region" description="Low complexity" evidence="1">
    <location>
        <begin position="366"/>
        <end position="377"/>
    </location>
</feature>
<proteinExistence type="predicted"/>
<feature type="compositionally biased region" description="Basic and acidic residues" evidence="1">
    <location>
        <begin position="151"/>
        <end position="184"/>
    </location>
</feature>
<feature type="compositionally biased region" description="Polar residues" evidence="1">
    <location>
        <begin position="63"/>
        <end position="73"/>
    </location>
</feature>
<feature type="compositionally biased region" description="Basic and acidic residues" evidence="1">
    <location>
        <begin position="389"/>
        <end position="408"/>
    </location>
</feature>
<feature type="compositionally biased region" description="Basic residues" evidence="1">
    <location>
        <begin position="346"/>
        <end position="356"/>
    </location>
</feature>
<gene>
    <name evidence="3" type="ORF">B7P43_G09189</name>
</gene>
<accession>A0A2J7QGY6</accession>
<evidence type="ECO:0000256" key="2">
    <source>
        <dbReference type="SAM" id="Phobius"/>
    </source>
</evidence>
<feature type="region of interest" description="Disordered" evidence="1">
    <location>
        <begin position="43"/>
        <end position="315"/>
    </location>
</feature>
<evidence type="ECO:0000313" key="3">
    <source>
        <dbReference type="EMBL" id="PNF27848.1"/>
    </source>
</evidence>
<dbReference type="OrthoDB" id="6381830at2759"/>
<organism evidence="3 4">
    <name type="scientific">Cryptotermes secundus</name>
    <dbReference type="NCBI Taxonomy" id="105785"/>
    <lineage>
        <taxon>Eukaryota</taxon>
        <taxon>Metazoa</taxon>
        <taxon>Ecdysozoa</taxon>
        <taxon>Arthropoda</taxon>
        <taxon>Hexapoda</taxon>
        <taxon>Insecta</taxon>
        <taxon>Pterygota</taxon>
        <taxon>Neoptera</taxon>
        <taxon>Polyneoptera</taxon>
        <taxon>Dictyoptera</taxon>
        <taxon>Blattodea</taxon>
        <taxon>Blattoidea</taxon>
        <taxon>Termitoidae</taxon>
        <taxon>Kalotermitidae</taxon>
        <taxon>Cryptotermitinae</taxon>
        <taxon>Cryptotermes</taxon>
    </lineage>
</organism>
<feature type="region of interest" description="Disordered" evidence="1">
    <location>
        <begin position="333"/>
        <end position="418"/>
    </location>
</feature>
<feature type="compositionally biased region" description="Low complexity" evidence="1">
    <location>
        <begin position="83"/>
        <end position="96"/>
    </location>
</feature>
<reference evidence="3 4" key="1">
    <citation type="submission" date="2017-12" db="EMBL/GenBank/DDBJ databases">
        <title>Hemimetabolous genomes reveal molecular basis of termite eusociality.</title>
        <authorList>
            <person name="Harrison M.C."/>
            <person name="Jongepier E."/>
            <person name="Robertson H.M."/>
            <person name="Arning N."/>
            <person name="Bitard-Feildel T."/>
            <person name="Chao H."/>
            <person name="Childers C.P."/>
            <person name="Dinh H."/>
            <person name="Doddapaneni H."/>
            <person name="Dugan S."/>
            <person name="Gowin J."/>
            <person name="Greiner C."/>
            <person name="Han Y."/>
            <person name="Hu H."/>
            <person name="Hughes D.S.T."/>
            <person name="Huylmans A.-K."/>
            <person name="Kemena C."/>
            <person name="Kremer L.P.M."/>
            <person name="Lee S.L."/>
            <person name="Lopez-Ezquerra A."/>
            <person name="Mallet L."/>
            <person name="Monroy-Kuhn J.M."/>
            <person name="Moser A."/>
            <person name="Murali S.C."/>
            <person name="Muzny D.M."/>
            <person name="Otani S."/>
            <person name="Piulachs M.-D."/>
            <person name="Poelchau M."/>
            <person name="Qu J."/>
            <person name="Schaub F."/>
            <person name="Wada-Katsumata A."/>
            <person name="Worley K.C."/>
            <person name="Xie Q."/>
            <person name="Ylla G."/>
            <person name="Poulsen M."/>
            <person name="Gibbs R.A."/>
            <person name="Schal C."/>
            <person name="Richards S."/>
            <person name="Belles X."/>
            <person name="Korb J."/>
            <person name="Bornberg-Bauer E."/>
        </authorList>
    </citation>
    <scope>NUCLEOTIDE SEQUENCE [LARGE SCALE GENOMIC DNA]</scope>
    <source>
        <tissue evidence="3">Whole body</tissue>
    </source>
</reference>
<keyword evidence="2" id="KW-0472">Membrane</keyword>
<dbReference type="AlphaFoldDB" id="A0A2J7QGY6"/>
<dbReference type="STRING" id="105785.A0A2J7QGY6"/>
<evidence type="ECO:0000256" key="1">
    <source>
        <dbReference type="SAM" id="MobiDB-lite"/>
    </source>
</evidence>
<evidence type="ECO:0000313" key="4">
    <source>
        <dbReference type="Proteomes" id="UP000235965"/>
    </source>
</evidence>
<feature type="compositionally biased region" description="Basic and acidic residues" evidence="1">
    <location>
        <begin position="286"/>
        <end position="315"/>
    </location>
</feature>
<keyword evidence="2" id="KW-1133">Transmembrane helix</keyword>
<name>A0A2J7QGY6_9NEOP</name>
<feature type="compositionally biased region" description="Low complexity" evidence="1">
    <location>
        <begin position="117"/>
        <end position="126"/>
    </location>
</feature>
<feature type="compositionally biased region" description="Basic and acidic residues" evidence="1">
    <location>
        <begin position="99"/>
        <end position="116"/>
    </location>
</feature>
<keyword evidence="4" id="KW-1185">Reference proteome</keyword>
<protein>
    <submittedName>
        <fullName evidence="3">Uncharacterized protein</fullName>
    </submittedName>
</protein>
<sequence>MELSEVVNTQYAFPVGVVLICAVLVFAFGFKSPEQPAFAQLTYTGDDRKPAGKKRKVKDKKSQSNGHVTTVSDDNAEVKQKINDAASSKSNSSKVVGKQMKESRHDIEKSPAKDVSNKVSVKQQKQNKQETSPIKEQPTKETVNKSVTTKAQKENKKETSEPLAKQLKEKKQDILEKSPSKDSNKNSSSKQSKGKGKENQVEEIKNRKNEKNLAKLKAEEKPLDFDDGEWEQALSRKDKKNRKKDDPLVNDDAVPENIVKKETASPSKKKKAKSIDAGNTEAVPVEEAKILDDDNERSAEEKPSSKEKKDEVKIPEKEAVPIVEVIVTPDVRSTEEPGITPETVSKSKKKSKKKSANKCTEPEMPVAVETTTETQEVPASPPFVEIEVPENKQNEVKEEVKPKVESIPKNEPGNTVAFDELGDVWKEAKAQKKSKKKVRKDQ</sequence>